<evidence type="ECO:0000256" key="11">
    <source>
        <dbReference type="PIRSR" id="PIRSR000412-50"/>
    </source>
</evidence>
<organism evidence="13 14">
    <name type="scientific">Candidatus Endobugula sertula</name>
    <name type="common">Bugula neritina bacterial symbiont</name>
    <dbReference type="NCBI Taxonomy" id="62101"/>
    <lineage>
        <taxon>Bacteria</taxon>
        <taxon>Pseudomonadati</taxon>
        <taxon>Pseudomonadota</taxon>
        <taxon>Gammaproteobacteria</taxon>
        <taxon>Cellvibrionales</taxon>
        <taxon>Cellvibrionaceae</taxon>
        <taxon>Candidatus Endobugula</taxon>
    </lineage>
</organism>
<dbReference type="GO" id="GO:0032259">
    <property type="term" value="P:methylation"/>
    <property type="evidence" value="ECO:0007669"/>
    <property type="project" value="UniProtKB-KW"/>
</dbReference>
<keyword evidence="8 10" id="KW-0808">Transferase</keyword>
<proteinExistence type="inferred from homology"/>
<comment type="caution">
    <text evidence="13">The sequence shown here is derived from an EMBL/GenBank/DDBJ whole genome shotgun (WGS) entry which is preliminary data.</text>
</comment>
<evidence type="ECO:0000256" key="1">
    <source>
        <dbReference type="ARBA" id="ARBA00001933"/>
    </source>
</evidence>
<evidence type="ECO:0000256" key="6">
    <source>
        <dbReference type="ARBA" id="ARBA00022563"/>
    </source>
</evidence>
<feature type="modified residue" description="N6-(pyridoxal phosphate)lysine" evidence="10 11">
    <location>
        <position position="237"/>
    </location>
</feature>
<keyword evidence="5 10" id="KW-0963">Cytoplasm</keyword>
<dbReference type="EMBL" id="MDLC01000014">
    <property type="protein sequence ID" value="ODS24099.1"/>
    <property type="molecule type" value="Genomic_DNA"/>
</dbReference>
<keyword evidence="6 10" id="KW-0554">One-carbon metabolism</keyword>
<dbReference type="GO" id="GO:0008168">
    <property type="term" value="F:methyltransferase activity"/>
    <property type="evidence" value="ECO:0007669"/>
    <property type="project" value="UniProtKB-KW"/>
</dbReference>
<feature type="binding site" evidence="10">
    <location>
        <position position="128"/>
    </location>
    <ligand>
        <name>(6S)-5,6,7,8-tetrahydrofolate</name>
        <dbReference type="ChEBI" id="CHEBI:57453"/>
    </ligand>
</feature>
<feature type="domain" description="Serine hydroxymethyltransferase-like" evidence="12">
    <location>
        <begin position="15"/>
        <end position="394"/>
    </location>
</feature>
<dbReference type="Proteomes" id="UP000242502">
    <property type="component" value="Unassembled WGS sequence"/>
</dbReference>
<dbReference type="InterPro" id="IPR015422">
    <property type="entry name" value="PyrdxlP-dep_Trfase_small"/>
</dbReference>
<dbReference type="Gene3D" id="3.90.1150.10">
    <property type="entry name" value="Aspartate Aminotransferase, domain 1"/>
    <property type="match status" value="1"/>
</dbReference>
<dbReference type="STRING" id="62101.AB835_05510"/>
<keyword evidence="13" id="KW-0489">Methyltransferase</keyword>
<evidence type="ECO:0000256" key="2">
    <source>
        <dbReference type="ARBA" id="ARBA00004496"/>
    </source>
</evidence>
<dbReference type="InterPro" id="IPR015424">
    <property type="entry name" value="PyrdxlP-dep_Trfase"/>
</dbReference>
<comment type="pathway">
    <text evidence="10">One-carbon metabolism; tetrahydrofolate interconversion.</text>
</comment>
<evidence type="ECO:0000256" key="3">
    <source>
        <dbReference type="ARBA" id="ARBA00006376"/>
    </source>
</evidence>
<dbReference type="GO" id="GO:0030170">
    <property type="term" value="F:pyridoxal phosphate binding"/>
    <property type="evidence" value="ECO:0007669"/>
    <property type="project" value="UniProtKB-UniRule"/>
</dbReference>
<comment type="caution">
    <text evidence="10">Lacks conserved residue(s) required for the propagation of feature annotation.</text>
</comment>
<comment type="similarity">
    <text evidence="3 10">Belongs to the SHMT family.</text>
</comment>
<dbReference type="InterPro" id="IPR039429">
    <property type="entry name" value="SHMT-like_dom"/>
</dbReference>
<dbReference type="UniPathway" id="UPA00193"/>
<dbReference type="GO" id="GO:0035999">
    <property type="term" value="P:tetrahydrofolate interconversion"/>
    <property type="evidence" value="ECO:0007669"/>
    <property type="project" value="UniProtKB-UniRule"/>
</dbReference>
<comment type="cofactor">
    <cofactor evidence="1 10 11">
        <name>pyridoxal 5'-phosphate</name>
        <dbReference type="ChEBI" id="CHEBI:597326"/>
    </cofactor>
</comment>
<comment type="function">
    <text evidence="10">Catalyzes the reversible interconversion of serine and glycine with tetrahydrofolate (THF) serving as the one-carbon carrier. This reaction serves as the major source of one-carbon groups required for the biosynthesis of purines, thymidylate, methionine, and other important biomolecules.</text>
</comment>
<evidence type="ECO:0000256" key="9">
    <source>
        <dbReference type="ARBA" id="ARBA00022898"/>
    </source>
</evidence>
<dbReference type="SUPFAM" id="SSF53383">
    <property type="entry name" value="PLP-dependent transferases"/>
    <property type="match status" value="1"/>
</dbReference>
<dbReference type="PANTHER" id="PTHR11680">
    <property type="entry name" value="SERINE HYDROXYMETHYLTRANSFERASE"/>
    <property type="match status" value="1"/>
</dbReference>
<evidence type="ECO:0000313" key="13">
    <source>
        <dbReference type="EMBL" id="ODS24099.1"/>
    </source>
</evidence>
<dbReference type="InterPro" id="IPR001085">
    <property type="entry name" value="Ser_HO-MeTrfase"/>
</dbReference>
<dbReference type="Gene3D" id="3.40.640.10">
    <property type="entry name" value="Type I PLP-dependent aspartate aminotransferase-like (Major domain)"/>
    <property type="match status" value="1"/>
</dbReference>
<dbReference type="GO" id="GO:0005829">
    <property type="term" value="C:cytosol"/>
    <property type="evidence" value="ECO:0007669"/>
    <property type="project" value="TreeGrafter"/>
</dbReference>
<evidence type="ECO:0000256" key="5">
    <source>
        <dbReference type="ARBA" id="ARBA00022490"/>
    </source>
</evidence>
<dbReference type="PANTHER" id="PTHR11680:SF35">
    <property type="entry name" value="SERINE HYDROXYMETHYLTRANSFERASE 1"/>
    <property type="match status" value="1"/>
</dbReference>
<comment type="catalytic activity">
    <reaction evidence="10">
        <text>(6R)-5,10-methylene-5,6,7,8-tetrahydrofolate + glycine + H2O = (6S)-5,6,7,8-tetrahydrofolate + L-serine</text>
        <dbReference type="Rhea" id="RHEA:15481"/>
        <dbReference type="ChEBI" id="CHEBI:15377"/>
        <dbReference type="ChEBI" id="CHEBI:15636"/>
        <dbReference type="ChEBI" id="CHEBI:33384"/>
        <dbReference type="ChEBI" id="CHEBI:57305"/>
        <dbReference type="ChEBI" id="CHEBI:57453"/>
        <dbReference type="EC" id="2.1.2.1"/>
    </reaction>
</comment>
<feature type="binding site" evidence="10">
    <location>
        <begin position="132"/>
        <end position="134"/>
    </location>
    <ligand>
        <name>(6S)-5,6,7,8-tetrahydrofolate</name>
        <dbReference type="ChEBI" id="CHEBI:57453"/>
    </ligand>
</feature>
<evidence type="ECO:0000313" key="14">
    <source>
        <dbReference type="Proteomes" id="UP000242502"/>
    </source>
</evidence>
<evidence type="ECO:0000256" key="10">
    <source>
        <dbReference type="HAMAP-Rule" id="MF_00051"/>
    </source>
</evidence>
<dbReference type="InterPro" id="IPR049943">
    <property type="entry name" value="Ser_HO-MeTrfase-like"/>
</dbReference>
<reference evidence="13 14" key="1">
    <citation type="journal article" date="2016" name="Appl. Environ. Microbiol.">
        <title>Lack of Overt Genome Reduction in the Bryostatin-Producing Bryozoan Symbiont "Candidatus Endobugula sertula".</title>
        <authorList>
            <person name="Miller I.J."/>
            <person name="Vanee N."/>
            <person name="Fong S.S."/>
            <person name="Lim-Fong G.E."/>
            <person name="Kwan J.C."/>
        </authorList>
    </citation>
    <scope>NUCLEOTIDE SEQUENCE [LARGE SCALE GENOMIC DNA]</scope>
    <source>
        <strain evidence="13">AB1-4</strain>
    </source>
</reference>
<evidence type="ECO:0000256" key="4">
    <source>
        <dbReference type="ARBA" id="ARBA00011738"/>
    </source>
</evidence>
<evidence type="ECO:0000256" key="7">
    <source>
        <dbReference type="ARBA" id="ARBA00022605"/>
    </source>
</evidence>
<protein>
    <recommendedName>
        <fullName evidence="10">Probable serine hydroxymethyltransferase</fullName>
        <shortName evidence="10">SHMT</shortName>
        <shortName evidence="10">Serine methylase</shortName>
        <ecNumber evidence="10">2.1.2.1</ecNumber>
    </recommendedName>
</protein>
<dbReference type="GO" id="GO:0019264">
    <property type="term" value="P:glycine biosynthetic process from serine"/>
    <property type="evidence" value="ECO:0007669"/>
    <property type="project" value="InterPro"/>
</dbReference>
<dbReference type="CDD" id="cd00378">
    <property type="entry name" value="SHMT"/>
    <property type="match status" value="1"/>
</dbReference>
<name>A0A1D2QR84_9GAMM</name>
<gene>
    <name evidence="10 13" type="primary">glyA</name>
    <name evidence="13" type="ORF">AB835_05510</name>
</gene>
<dbReference type="GO" id="GO:0004372">
    <property type="term" value="F:glycine hydroxymethyltransferase activity"/>
    <property type="evidence" value="ECO:0007669"/>
    <property type="project" value="UniProtKB-EC"/>
</dbReference>
<comment type="subunit">
    <text evidence="4 10">Homodimer.</text>
</comment>
<dbReference type="Pfam" id="PF00464">
    <property type="entry name" value="SHMT"/>
    <property type="match status" value="1"/>
</dbReference>
<comment type="subcellular location">
    <subcellularLocation>
        <location evidence="2 10">Cytoplasm</location>
    </subcellularLocation>
</comment>
<dbReference type="AlphaFoldDB" id="A0A1D2QR84"/>
<dbReference type="FunFam" id="3.40.640.10:FF:000001">
    <property type="entry name" value="Serine hydroxymethyltransferase"/>
    <property type="match status" value="1"/>
</dbReference>
<sequence>MKFWQTVGKHSNSVLSKTDPEIFSIVDRENLRKNNTIELIASANTVSPAVLEAMGSELINKVVEGYIGQRYFSGCTEIDKLENLAIHRAKQVFGATYANVQPHSCSQANQSVHLALMKPGDSFLGMDLMHGGHLSHGARTTLTAHHYTSLSYPVSREDEYLDYDQILKQAKEVRPKLIIAGASAYSRTIDFKRFRDIADQVGAFLLVDMAHIAGLVAAGLHPSPIAHAHIVTSSTQKTLRGPRGGIALMGKETANEYGHKLDSAIFPGLQGAAHMHTIAAKAVALEEALQPDFVVYQQNVLDNAKTLAEALMQSGFRLVSGGTDNHLMILDLRSQGMTGKEAEERLENVGITVNKNLIPYDLQKPWICSGIRIGTAAVTTRGFGPTEMHAIATMLDKILNKKLTAQIIQEVRHQVSIICRHHPLHIEEDIDNEHSYRA</sequence>
<accession>A0A1D2QR84</accession>
<dbReference type="InterPro" id="IPR015421">
    <property type="entry name" value="PyrdxlP-dep_Trfase_major"/>
</dbReference>
<keyword evidence="7" id="KW-0028">Amino-acid biosynthesis</keyword>
<keyword evidence="9 10" id="KW-0663">Pyridoxal phosphate</keyword>
<dbReference type="PROSITE" id="PS00096">
    <property type="entry name" value="SHMT"/>
    <property type="match status" value="1"/>
</dbReference>
<dbReference type="InterPro" id="IPR019798">
    <property type="entry name" value="Ser_HO-MeTrfase_PLP_BS"/>
</dbReference>
<dbReference type="HAMAP" id="MF_00051">
    <property type="entry name" value="SHMT"/>
    <property type="match status" value="1"/>
</dbReference>
<dbReference type="PIRSF" id="PIRSF000412">
    <property type="entry name" value="SHMT"/>
    <property type="match status" value="1"/>
</dbReference>
<dbReference type="NCBIfam" id="NF000586">
    <property type="entry name" value="PRK00011.1"/>
    <property type="match status" value="1"/>
</dbReference>
<evidence type="ECO:0000259" key="12">
    <source>
        <dbReference type="Pfam" id="PF00464"/>
    </source>
</evidence>
<evidence type="ECO:0000256" key="8">
    <source>
        <dbReference type="ARBA" id="ARBA00022679"/>
    </source>
</evidence>
<dbReference type="EC" id="2.1.2.1" evidence="10"/>